<evidence type="ECO:0000256" key="1">
    <source>
        <dbReference type="SAM" id="Phobius"/>
    </source>
</evidence>
<dbReference type="RefSeq" id="WP_255932936.1">
    <property type="nucleotide sequence ID" value="NZ_JANFNH010000089.1"/>
</dbReference>
<name>A0ABT1PMW3_9ACTN</name>
<feature type="transmembrane region" description="Helical" evidence="1">
    <location>
        <begin position="52"/>
        <end position="75"/>
    </location>
</feature>
<protein>
    <recommendedName>
        <fullName evidence="4">DUF2637 domain-containing protein</fullName>
    </recommendedName>
</protein>
<keyword evidence="3" id="KW-1185">Reference proteome</keyword>
<evidence type="ECO:0000313" key="2">
    <source>
        <dbReference type="EMBL" id="MCQ4046700.1"/>
    </source>
</evidence>
<reference evidence="2 3" key="1">
    <citation type="submission" date="2022-06" db="EMBL/GenBank/DDBJ databases">
        <title>Draft genome sequence of type strain Streptomyces rubrisoli DSM 42083.</title>
        <authorList>
            <person name="Duangmal K."/>
            <person name="Klaysubun C."/>
        </authorList>
    </citation>
    <scope>NUCLEOTIDE SEQUENCE [LARGE SCALE GENOMIC DNA]</scope>
    <source>
        <strain evidence="2 3">DSM 42083</strain>
    </source>
</reference>
<gene>
    <name evidence="2" type="ORF">NON19_32770</name>
</gene>
<proteinExistence type="predicted"/>
<keyword evidence="1" id="KW-0812">Transmembrane</keyword>
<dbReference type="EMBL" id="JANFNH010000089">
    <property type="protein sequence ID" value="MCQ4046700.1"/>
    <property type="molecule type" value="Genomic_DNA"/>
</dbReference>
<evidence type="ECO:0008006" key="4">
    <source>
        <dbReference type="Google" id="ProtNLM"/>
    </source>
</evidence>
<keyword evidence="1" id="KW-1133">Transmembrane helix</keyword>
<feature type="transmembrane region" description="Helical" evidence="1">
    <location>
        <begin position="12"/>
        <end position="32"/>
    </location>
</feature>
<comment type="caution">
    <text evidence="2">The sequence shown here is derived from an EMBL/GenBank/DDBJ whole genome shotgun (WGS) entry which is preliminary data.</text>
</comment>
<dbReference type="Proteomes" id="UP001206206">
    <property type="component" value="Unassembled WGS sequence"/>
</dbReference>
<accession>A0ABT1PMW3</accession>
<keyword evidence="1" id="KW-0472">Membrane</keyword>
<feature type="transmembrane region" description="Helical" evidence="1">
    <location>
        <begin position="87"/>
        <end position="104"/>
    </location>
</feature>
<feature type="transmembrane region" description="Helical" evidence="1">
    <location>
        <begin position="110"/>
        <end position="132"/>
    </location>
</feature>
<evidence type="ECO:0000313" key="3">
    <source>
        <dbReference type="Proteomes" id="UP001206206"/>
    </source>
</evidence>
<organism evidence="2 3">
    <name type="scientific">Streptantibioticus rubrisoli</name>
    <dbReference type="NCBI Taxonomy" id="1387313"/>
    <lineage>
        <taxon>Bacteria</taxon>
        <taxon>Bacillati</taxon>
        <taxon>Actinomycetota</taxon>
        <taxon>Actinomycetes</taxon>
        <taxon>Kitasatosporales</taxon>
        <taxon>Streptomycetaceae</taxon>
        <taxon>Streptantibioticus</taxon>
    </lineage>
</organism>
<sequence length="259" mass="27885">MSTVDPRAIRRTNAVLSAGTWFIITGVVFYSLMTTTPFVAAHSARGWEWSGFVLGLMVDAAFVMALQADSLLSGYGVADPGPWPRRFRFFTGGASVFLNTWHAVEGRDWVGVAVHLIAPALLLIVAEVGPVYRRAMADALARAEASTEQATPSAPVSTPVPVPVAEQVPSQVTEEDTPAVHVDAEPAEEPAEVDAEEPARLSTEEARKVIEYGWTHGLSVRETAEAATRSVSYVGSRYKRLDDERGPRPVAGQLSLIKG</sequence>